<sequence length="68" mass="7884">VDVFHYKSKDADNNVYCSTHCNLASFPKLYDLASKTWMFHSLVCKQTNAQIHKYQGQLREMSAISLTR</sequence>
<proteinExistence type="predicted"/>
<dbReference type="HOGENOM" id="CLU_2800897_0_0_1"/>
<dbReference type="RefSeq" id="XP_040633434.1">
    <property type="nucleotide sequence ID" value="XM_040774629.1"/>
</dbReference>
<organism evidence="1 2">
    <name type="scientific">Dacryopinax primogenitus (strain DJM 731)</name>
    <name type="common">Brown rot fungus</name>
    <dbReference type="NCBI Taxonomy" id="1858805"/>
    <lineage>
        <taxon>Eukaryota</taxon>
        <taxon>Fungi</taxon>
        <taxon>Dikarya</taxon>
        <taxon>Basidiomycota</taxon>
        <taxon>Agaricomycotina</taxon>
        <taxon>Dacrymycetes</taxon>
        <taxon>Dacrymycetales</taxon>
        <taxon>Dacrymycetaceae</taxon>
        <taxon>Dacryopinax</taxon>
    </lineage>
</organism>
<gene>
    <name evidence="1" type="ORF">DACRYDRAFT_45195</name>
</gene>
<evidence type="ECO:0000313" key="2">
    <source>
        <dbReference type="Proteomes" id="UP000030653"/>
    </source>
</evidence>
<protein>
    <submittedName>
        <fullName evidence="1">Uncharacterized protein</fullName>
    </submittedName>
</protein>
<name>M5GD05_DACPD</name>
<dbReference type="Proteomes" id="UP000030653">
    <property type="component" value="Unassembled WGS sequence"/>
</dbReference>
<reference evidence="1 2" key="1">
    <citation type="journal article" date="2012" name="Science">
        <title>The Paleozoic origin of enzymatic lignin decomposition reconstructed from 31 fungal genomes.</title>
        <authorList>
            <person name="Floudas D."/>
            <person name="Binder M."/>
            <person name="Riley R."/>
            <person name="Barry K."/>
            <person name="Blanchette R.A."/>
            <person name="Henrissat B."/>
            <person name="Martinez A.T."/>
            <person name="Otillar R."/>
            <person name="Spatafora J.W."/>
            <person name="Yadav J.S."/>
            <person name="Aerts A."/>
            <person name="Benoit I."/>
            <person name="Boyd A."/>
            <person name="Carlson A."/>
            <person name="Copeland A."/>
            <person name="Coutinho P.M."/>
            <person name="de Vries R.P."/>
            <person name="Ferreira P."/>
            <person name="Findley K."/>
            <person name="Foster B."/>
            <person name="Gaskell J."/>
            <person name="Glotzer D."/>
            <person name="Gorecki P."/>
            <person name="Heitman J."/>
            <person name="Hesse C."/>
            <person name="Hori C."/>
            <person name="Igarashi K."/>
            <person name="Jurgens J.A."/>
            <person name="Kallen N."/>
            <person name="Kersten P."/>
            <person name="Kohler A."/>
            <person name="Kuees U."/>
            <person name="Kumar T.K.A."/>
            <person name="Kuo A."/>
            <person name="LaButti K."/>
            <person name="Larrondo L.F."/>
            <person name="Lindquist E."/>
            <person name="Ling A."/>
            <person name="Lombard V."/>
            <person name="Lucas S."/>
            <person name="Lundell T."/>
            <person name="Martin R."/>
            <person name="McLaughlin D.J."/>
            <person name="Morgenstern I."/>
            <person name="Morin E."/>
            <person name="Murat C."/>
            <person name="Nagy L.G."/>
            <person name="Nolan M."/>
            <person name="Ohm R.A."/>
            <person name="Patyshakuliyeva A."/>
            <person name="Rokas A."/>
            <person name="Ruiz-Duenas F.J."/>
            <person name="Sabat G."/>
            <person name="Salamov A."/>
            <person name="Samejima M."/>
            <person name="Schmutz J."/>
            <person name="Slot J.C."/>
            <person name="St John F."/>
            <person name="Stenlid J."/>
            <person name="Sun H."/>
            <person name="Sun S."/>
            <person name="Syed K."/>
            <person name="Tsang A."/>
            <person name="Wiebenga A."/>
            <person name="Young D."/>
            <person name="Pisabarro A."/>
            <person name="Eastwood D.C."/>
            <person name="Martin F."/>
            <person name="Cullen D."/>
            <person name="Grigoriev I.V."/>
            <person name="Hibbett D.S."/>
        </authorList>
    </citation>
    <scope>NUCLEOTIDE SEQUENCE [LARGE SCALE GENOMIC DNA]</scope>
    <source>
        <strain evidence="1 2">DJM-731 SS1</strain>
    </source>
</reference>
<accession>M5GD05</accession>
<dbReference type="EMBL" id="JH795855">
    <property type="protein sequence ID" value="EJU06540.1"/>
    <property type="molecule type" value="Genomic_DNA"/>
</dbReference>
<feature type="non-terminal residue" evidence="1">
    <location>
        <position position="1"/>
    </location>
</feature>
<dbReference type="STRING" id="1858805.M5GD05"/>
<dbReference type="OrthoDB" id="2501483at2759"/>
<evidence type="ECO:0000313" key="1">
    <source>
        <dbReference type="EMBL" id="EJU06540.1"/>
    </source>
</evidence>
<keyword evidence="2" id="KW-1185">Reference proteome</keyword>
<dbReference type="GeneID" id="63689691"/>
<dbReference type="AlphaFoldDB" id="M5GD05"/>